<reference evidence="2" key="1">
    <citation type="submission" date="2023-10" db="EMBL/GenBank/DDBJ databases">
        <authorList>
            <person name="Chen Y."/>
            <person name="Shah S."/>
            <person name="Dougan E. K."/>
            <person name="Thang M."/>
            <person name="Chan C."/>
        </authorList>
    </citation>
    <scope>NUCLEOTIDE SEQUENCE [LARGE SCALE GENOMIC DNA]</scope>
</reference>
<evidence type="ECO:0000256" key="1">
    <source>
        <dbReference type="SAM" id="MobiDB-lite"/>
    </source>
</evidence>
<name>A0ABN9QTG8_9DINO</name>
<protein>
    <submittedName>
        <fullName evidence="2">Uncharacterized protein</fullName>
    </submittedName>
</protein>
<proteinExistence type="predicted"/>
<keyword evidence="3" id="KW-1185">Reference proteome</keyword>
<feature type="region of interest" description="Disordered" evidence="1">
    <location>
        <begin position="848"/>
        <end position="874"/>
    </location>
</feature>
<feature type="region of interest" description="Disordered" evidence="1">
    <location>
        <begin position="687"/>
        <end position="726"/>
    </location>
</feature>
<evidence type="ECO:0000313" key="2">
    <source>
        <dbReference type="EMBL" id="CAK0809561.1"/>
    </source>
</evidence>
<comment type="caution">
    <text evidence="2">The sequence shown here is derived from an EMBL/GenBank/DDBJ whole genome shotgun (WGS) entry which is preliminary data.</text>
</comment>
<feature type="compositionally biased region" description="Low complexity" evidence="1">
    <location>
        <begin position="687"/>
        <end position="710"/>
    </location>
</feature>
<dbReference type="Proteomes" id="UP001189429">
    <property type="component" value="Unassembled WGS sequence"/>
</dbReference>
<dbReference type="EMBL" id="CAUYUJ010004446">
    <property type="protein sequence ID" value="CAK0809561.1"/>
    <property type="molecule type" value="Genomic_DNA"/>
</dbReference>
<feature type="compositionally biased region" description="Basic and acidic residues" evidence="1">
    <location>
        <begin position="848"/>
        <end position="871"/>
    </location>
</feature>
<organism evidence="2 3">
    <name type="scientific">Prorocentrum cordatum</name>
    <dbReference type="NCBI Taxonomy" id="2364126"/>
    <lineage>
        <taxon>Eukaryota</taxon>
        <taxon>Sar</taxon>
        <taxon>Alveolata</taxon>
        <taxon>Dinophyceae</taxon>
        <taxon>Prorocentrales</taxon>
        <taxon>Prorocentraceae</taxon>
        <taxon>Prorocentrum</taxon>
    </lineage>
</organism>
<gene>
    <name evidence="2" type="ORF">PCOR1329_LOCUS14783</name>
</gene>
<sequence length="1030" mass="112546">MVDSVGLNDENRRILDELVQYLSLLNAAQIDFAACGDFNMKLSELAASSLADIEVLFAVPRAATCRPAQVEKHSITGDCLVGSNLTIHMELAADNVDMNVRVLVMPKGIASTPPIGCARSVEDWVPALAAIRQVSGVQGLPLAWDEVLITLEGELLDGRDVVGPGRNLYQGRAGEVGAELKTATRVPLGRRTRLDPQAQAMKVAARWVKHLMGARAYIQRSLNELHLSELVCPPPPISYRVLALFLLEAYAHLEKIQRKRSVPSHLEQWVRDFLCGGIGVLSRGGFVELASKIVEDCQEMFNKAVSEKHKAWVKFARDSFQRGASRVHDTTKTQSEQRLAQDVSECVLCSCSQTKVCARHPGADICGLGAGRTSTDSASQPNLETEIAERSLPIFMRVLAGCSHACFLVSVMLHKLLESIRAQTITPRALIDDVSIQWIGGDRDQLRCFWAAVTRFREGAMELGIIIQVEKSGSSSLALYLATQRSKEFDPIYMATCYLVCRYAATVPRSAKGRGLQVYGLTGQVYRGRGRPSLACGHASDTPGHRFFGCEPILDPEDGAEEAGNVLPEKFTGFYVNEEYYKLEMNFAKRAAAYIGWVMQRAMRAGRTQPPWPSRLLFVSTDGWARLSAVGEVGSRRGGLKNERSFYLWERAVREAPGQTAIALPCLLESRTVSARLLASARSAPLAAAPGAAGPPRGAMAAAPGAAGEPAPGGGGVGRGPRPLRRAPALPLRQHALRRAGLGESLGCWLRGSVLQPVAPAQIVGGHGSPGAAGGVAAFEAPGMPGQAPIRHRPLSGELLDSEEEGAWLPDPIAHEGSRARGGREAEEARLFGWDELMGTWERRTIKKADKKEKEARRKREKKEEAAQKKKDKDKKKKVEHLLTAIDVAILGDRVPTLLILADRNGRESQQQVEALKRFKLGVHGSVRVFVLYLHEFDWLFQAWEVKELPRLLFFGAGGADGRHVVPGPLEPEAIAEAFSRRLAVDLSWADFDPKKEPSDLWHRGLRLLRGWLPPRRGPPQGAVVERGAL</sequence>
<accession>A0ABN9QTG8</accession>
<evidence type="ECO:0000313" key="3">
    <source>
        <dbReference type="Proteomes" id="UP001189429"/>
    </source>
</evidence>